<name>A0A4Q5LSL9_9SPHI</name>
<sequence>MSLPSNTGRNTTSTIKNAPGFIPDIIGFNKWPSATAKYHFKNIGNVPQLRVVFAFDISRYTQLPDATPADDTDDTEIPQWKQNAIEDLAVYKSIRYQLKWMYAPDDDKPTEKVRATDLSAFISLTPAAYKFTSQQTANTLAFINNIINWLQSVTTAPEGGRVVKVPVNKTLIFPLTGTINPKNIFEVEVIFAITRADANGGTNATVSSTAVMPDISAGLTAFSKRFENIFKADDHRLKLATGASLAGSNSARQLWAVRLANSNTGKGIFYIISAGTATAIAPVPLSTNLITSGSTAIRQYKTRAGIDWDTPPDHMQFNSIDLDAWMKVFLQAIDDLFATDNIGAVMTCASLYKLQHPDNADLIQDIAAAKTSITGQLVKLLEPVIAGQIPNLNHAAGYLAQQLNNRLYNFYSTTAVVQYSVTAANTDTGVVKLSGDIGTLTANNQKLKGVNVSGAILTIDTGTEAQSGLSFGISLIDPGLQTHLAFSTTFRPTQVEYTPEGGINIILNILQPETSPAFSANVPIVIREHPVLPTLISQTAAKTHKGDAVSIPQTVLWNYSCKYQNTKAAQDMFQSQLLINEQGAPVGAAYDDASALFANLAQFIMTYPPIKTDLDDALPQINNSTTGDSDNYKTALYALISLSQLIVKVKNALKTGAPGSLAAVAAGFNKLFNFTISETTVNTNGDNRLLVNVSTEKTTGKPIELPEVIIQGYDTVPLEALSGDTKDIKRYTYSRNGKSLMFANAFKPNRIRAVKFKALNALEVQSIRTLNGMWRNKALLPNAEGGFFETNDKFVYHISQTASTQNLAPKLNWADTGLDLASLATKGKLSVKDHLAQFFGAITKGVENVTYWVKLQIDYQYKVNDDEYSPLMTMPLALVPSTAFNTSDDTELRNITDGIDKTIKQWSKNAEITGYSQRYNFVVTIFSTAEGTGNPLYFADNLYLNLNDIG</sequence>
<keyword evidence="2" id="KW-1185">Reference proteome</keyword>
<dbReference type="Proteomes" id="UP000293331">
    <property type="component" value="Unassembled WGS sequence"/>
</dbReference>
<proteinExistence type="predicted"/>
<dbReference type="EMBL" id="SEWG01000001">
    <property type="protein sequence ID" value="RYU92495.1"/>
    <property type="molecule type" value="Genomic_DNA"/>
</dbReference>
<gene>
    <name evidence="1" type="ORF">EWM62_03420</name>
</gene>
<dbReference type="AlphaFoldDB" id="A0A4Q5LSL9"/>
<comment type="caution">
    <text evidence="1">The sequence shown here is derived from an EMBL/GenBank/DDBJ whole genome shotgun (WGS) entry which is preliminary data.</text>
</comment>
<evidence type="ECO:0000313" key="2">
    <source>
        <dbReference type="Proteomes" id="UP000293331"/>
    </source>
</evidence>
<protein>
    <submittedName>
        <fullName evidence="1">Uncharacterized protein</fullName>
    </submittedName>
</protein>
<accession>A0A4Q5LSL9</accession>
<dbReference type="RefSeq" id="WP_129875222.1">
    <property type="nucleotide sequence ID" value="NZ_SEWG01000001.1"/>
</dbReference>
<reference evidence="1 2" key="1">
    <citation type="submission" date="2019-02" db="EMBL/GenBank/DDBJ databases">
        <title>Bacterial novel species Mucilaginibacter sp. 17JY9-4 isolated from soil.</title>
        <authorList>
            <person name="Jung H.-Y."/>
        </authorList>
    </citation>
    <scope>NUCLEOTIDE SEQUENCE [LARGE SCALE GENOMIC DNA]</scope>
    <source>
        <strain evidence="1 2">17JY9-4</strain>
    </source>
</reference>
<dbReference type="OrthoDB" id="8248741at2"/>
<organism evidence="1 2">
    <name type="scientific">Mucilaginibacter terrigena</name>
    <dbReference type="NCBI Taxonomy" id="2492395"/>
    <lineage>
        <taxon>Bacteria</taxon>
        <taxon>Pseudomonadati</taxon>
        <taxon>Bacteroidota</taxon>
        <taxon>Sphingobacteriia</taxon>
        <taxon>Sphingobacteriales</taxon>
        <taxon>Sphingobacteriaceae</taxon>
        <taxon>Mucilaginibacter</taxon>
    </lineage>
</organism>
<evidence type="ECO:0000313" key="1">
    <source>
        <dbReference type="EMBL" id="RYU92495.1"/>
    </source>
</evidence>